<evidence type="ECO:0000256" key="1">
    <source>
        <dbReference type="ARBA" id="ARBA00013172"/>
    </source>
</evidence>
<keyword evidence="2" id="KW-0808">Transferase</keyword>
<evidence type="ECO:0000259" key="3">
    <source>
        <dbReference type="Pfam" id="PF01648"/>
    </source>
</evidence>
<dbReference type="EC" id="2.7.8.7" evidence="1"/>
<dbReference type="GO" id="GO:0005829">
    <property type="term" value="C:cytosol"/>
    <property type="evidence" value="ECO:0007669"/>
    <property type="project" value="TreeGrafter"/>
</dbReference>
<dbReference type="SUPFAM" id="SSF56214">
    <property type="entry name" value="4'-phosphopantetheinyl transferase"/>
    <property type="match status" value="1"/>
</dbReference>
<dbReference type="PANTHER" id="PTHR12215:SF10">
    <property type="entry name" value="L-AMINOADIPATE-SEMIALDEHYDE DEHYDROGENASE-PHOSPHOPANTETHEINYL TRANSFERASE"/>
    <property type="match status" value="1"/>
</dbReference>
<feature type="domain" description="4'-phosphopantetheinyl transferase" evidence="3">
    <location>
        <begin position="120"/>
        <end position="198"/>
    </location>
</feature>
<dbReference type="Gene3D" id="3.90.470.20">
    <property type="entry name" value="4'-phosphopantetheinyl transferase domain"/>
    <property type="match status" value="1"/>
</dbReference>
<dbReference type="InterPro" id="IPR008278">
    <property type="entry name" value="4-PPantetheinyl_Trfase_dom"/>
</dbReference>
<dbReference type="GO" id="GO:0008897">
    <property type="term" value="F:holo-[acyl-carrier-protein] synthase activity"/>
    <property type="evidence" value="ECO:0007669"/>
    <property type="project" value="UniProtKB-EC"/>
</dbReference>
<comment type="caution">
    <text evidence="4">The sequence shown here is derived from an EMBL/GenBank/DDBJ whole genome shotgun (WGS) entry which is preliminary data.</text>
</comment>
<proteinExistence type="predicted"/>
<evidence type="ECO:0000313" key="4">
    <source>
        <dbReference type="EMBL" id="GJJ07511.1"/>
    </source>
</evidence>
<accession>A0AAV5A3B5</accession>
<sequence length="285" mass="32812">MDRDPKFTIWIITLNRQIHKDEDALCVKYIDAKSQKKAMNIADRSEAFRFVMAQLLPRLVMRNRNYNRPPTQWYYNTNSSAKEYYSCPQENKVFGFSTAWSESIITIASSFGRKSQVVNIGMEVMQLVPRNVPAREYTEAFAHKLTANERTLLDSSPQDDVILRRLCIILTVKSAYVKALGQPLGFDYGRIDCDIPHETIRIDGKPLKGWEFRLFKANLGVVRKGLLIEESYQCSTAMYRGLDKTVFIWEEDAKAMASWCHFIPIDTVLQSLQPPTPKQDQKATP</sequence>
<evidence type="ECO:0000256" key="2">
    <source>
        <dbReference type="ARBA" id="ARBA00022679"/>
    </source>
</evidence>
<evidence type="ECO:0000313" key="5">
    <source>
        <dbReference type="Proteomes" id="UP001050691"/>
    </source>
</evidence>
<dbReference type="Pfam" id="PF01648">
    <property type="entry name" value="ACPS"/>
    <property type="match status" value="1"/>
</dbReference>
<organism evidence="4 5">
    <name type="scientific">Clathrus columnatus</name>
    <dbReference type="NCBI Taxonomy" id="1419009"/>
    <lineage>
        <taxon>Eukaryota</taxon>
        <taxon>Fungi</taxon>
        <taxon>Dikarya</taxon>
        <taxon>Basidiomycota</taxon>
        <taxon>Agaricomycotina</taxon>
        <taxon>Agaricomycetes</taxon>
        <taxon>Phallomycetidae</taxon>
        <taxon>Phallales</taxon>
        <taxon>Clathraceae</taxon>
        <taxon>Clathrus</taxon>
    </lineage>
</organism>
<dbReference type="GO" id="GO:0000287">
    <property type="term" value="F:magnesium ion binding"/>
    <property type="evidence" value="ECO:0007669"/>
    <property type="project" value="InterPro"/>
</dbReference>
<dbReference type="AlphaFoldDB" id="A0AAV5A3B5"/>
<dbReference type="Proteomes" id="UP001050691">
    <property type="component" value="Unassembled WGS sequence"/>
</dbReference>
<keyword evidence="5" id="KW-1185">Reference proteome</keyword>
<dbReference type="EMBL" id="BPWL01000002">
    <property type="protein sequence ID" value="GJJ07511.1"/>
    <property type="molecule type" value="Genomic_DNA"/>
</dbReference>
<dbReference type="InterPro" id="IPR037143">
    <property type="entry name" value="4-PPantetheinyl_Trfase_dom_sf"/>
</dbReference>
<dbReference type="PANTHER" id="PTHR12215">
    <property type="entry name" value="PHOSPHOPANTETHEINE TRANSFERASE"/>
    <property type="match status" value="1"/>
</dbReference>
<protein>
    <recommendedName>
        <fullName evidence="1">holo-[acyl-carrier-protein] synthase</fullName>
        <ecNumber evidence="1">2.7.8.7</ecNumber>
    </recommendedName>
</protein>
<gene>
    <name evidence="4" type="ORF">Clacol_001713</name>
</gene>
<dbReference type="GO" id="GO:0019878">
    <property type="term" value="P:lysine biosynthetic process via aminoadipic acid"/>
    <property type="evidence" value="ECO:0007669"/>
    <property type="project" value="TreeGrafter"/>
</dbReference>
<name>A0AAV5A3B5_9AGAM</name>
<reference evidence="4" key="1">
    <citation type="submission" date="2021-10" db="EMBL/GenBank/DDBJ databases">
        <title>De novo Genome Assembly of Clathrus columnatus (Basidiomycota, Fungi) Using Illumina and Nanopore Sequence Data.</title>
        <authorList>
            <person name="Ogiso-Tanaka E."/>
            <person name="Itagaki H."/>
            <person name="Hosoya T."/>
            <person name="Hosaka K."/>
        </authorList>
    </citation>
    <scope>NUCLEOTIDE SEQUENCE</scope>
    <source>
        <strain evidence="4">MO-923</strain>
    </source>
</reference>
<dbReference type="InterPro" id="IPR050559">
    <property type="entry name" value="P-Pant_transferase_sf"/>
</dbReference>